<proteinExistence type="predicted"/>
<reference evidence="3 4" key="1">
    <citation type="submission" date="2024-10" db="EMBL/GenBank/DDBJ databases">
        <title>Updated reference genomes for cyclostephanoid diatoms.</title>
        <authorList>
            <person name="Roberts W.R."/>
            <person name="Alverson A.J."/>
        </authorList>
    </citation>
    <scope>NUCLEOTIDE SEQUENCE [LARGE SCALE GENOMIC DNA]</scope>
    <source>
        <strain evidence="3 4">AJA232-27</strain>
    </source>
</reference>
<dbReference type="EMBL" id="JALLBG020000268">
    <property type="protein sequence ID" value="KAL3757373.1"/>
    <property type="molecule type" value="Genomic_DNA"/>
</dbReference>
<feature type="compositionally biased region" description="Low complexity" evidence="1">
    <location>
        <begin position="58"/>
        <end position="70"/>
    </location>
</feature>
<name>A0ABD3M3F8_9STRA</name>
<dbReference type="AlphaFoldDB" id="A0ABD3M3F8"/>
<sequence>MEQYYLLTVIALLLVHPLAAKPAFITSTSNKHHPTSSTTTTLQLWQGPLRSPRHTSLASTAAKDSSSQSSIPPDYNVVYQKVLRAPRSSSSHTFLLDLISFLQSVYHVPNDLPVPYKVTVPDEEGDEFISPGNRAVLIIDSPLSSSPFAACLEVEVIGIFPDNSDVQTTCPTMAMVALKKRKDPNNRNGRVGSNGAVQGLFDAAESQIVKSFDRAMQDFEEGRVFIPPTVSSDDEIFENYIDDDEDGVDASMKRIAYKNSIEAASASSERKSNGREVPIAIERDGLGNIIIDSTASPVASPVKNNQNKVKEANISQPIDRTAKAIGQSPVENGLISASTQYEQQLEGSEDYAITMARQQAKALMTSVKVGSTTSSMQGTVAISGGESDFAILAAKRVASRLQNNTPAEKHDVSNTVEETSARDASPNSSNVQKGKMQDLSNDASFLELREIANQSKKTSWKRTISKTKSRDASSSLESVDATRTKINNARPNSDPDEAAMLLTADRTVGSNRRSASFDKTDDEIRTDVMNIAQTNERVQQQLKEATAMMQVEKEGEEGLSPEELLRQVLKFGDEKENEVKPGFGFVEGAFGKAKELLSNGNEYDSVKDGRGRGFADDERTRAEEEKLKRIFAVGQSVAESRMVLQTDSAPSMMLAKPTITDDDINELIDADDTVPRNARVLDDELAELEVRMSRSPQEGSNKLFDVFSGPEVYNPNVDPENAVNWPGAKEGTRTDVKLATDLSTALKQARFASAVLAQMREESGEDDEVRYFIGSKELPIERVDLLRKCVDEGVKAGLIEDPEILMIERGRLQMVIDELISQPEERLEEIAMNYKDLLLSDNLVDLMRERVRAMAQRDLDARREGNEGAVAERHASERAIMMNLARIAQLLVKEAQALGAELEVSMLEIIRSICEVAMDPSHKTEEDTATALTDAVRDMRPLLDDAFVAYLKYAIAEEEGKLARAGVVDDPDHNRWLFVLKIVQEGVYVELSQGVKRYVDHIWYVLRMKSKSERKELLTKLIDVMPTMDIRPFVRVVNNIVSSLGTTVRGDFTDGVILGEMTNQLLQLQRDVGELLPPERINELSKDADAWAAAQRQKLLERRNLTRQRLEAARITGDIDPDKVIIQPGAEAERFD</sequence>
<evidence type="ECO:0000256" key="2">
    <source>
        <dbReference type="SAM" id="SignalP"/>
    </source>
</evidence>
<comment type="caution">
    <text evidence="3">The sequence shown here is derived from an EMBL/GenBank/DDBJ whole genome shotgun (WGS) entry which is preliminary data.</text>
</comment>
<feature type="signal peptide" evidence="2">
    <location>
        <begin position="1"/>
        <end position="20"/>
    </location>
</feature>
<feature type="compositionally biased region" description="Polar residues" evidence="1">
    <location>
        <begin position="425"/>
        <end position="436"/>
    </location>
</feature>
<feature type="chain" id="PRO_5044752317" evidence="2">
    <location>
        <begin position="21"/>
        <end position="1136"/>
    </location>
</feature>
<protein>
    <submittedName>
        <fullName evidence="3">Uncharacterized protein</fullName>
    </submittedName>
</protein>
<feature type="region of interest" description="Disordered" evidence="1">
    <location>
        <begin position="456"/>
        <end position="479"/>
    </location>
</feature>
<feature type="region of interest" description="Disordered" evidence="1">
    <location>
        <begin position="402"/>
        <end position="436"/>
    </location>
</feature>
<keyword evidence="4" id="KW-1185">Reference proteome</keyword>
<feature type="region of interest" description="Disordered" evidence="1">
    <location>
        <begin position="51"/>
        <end position="70"/>
    </location>
</feature>
<evidence type="ECO:0000313" key="4">
    <source>
        <dbReference type="Proteomes" id="UP001530293"/>
    </source>
</evidence>
<accession>A0ABD3M3F8</accession>
<dbReference type="Proteomes" id="UP001530293">
    <property type="component" value="Unassembled WGS sequence"/>
</dbReference>
<evidence type="ECO:0000256" key="1">
    <source>
        <dbReference type="SAM" id="MobiDB-lite"/>
    </source>
</evidence>
<organism evidence="3 4">
    <name type="scientific">Discostella pseudostelligera</name>
    <dbReference type="NCBI Taxonomy" id="259834"/>
    <lineage>
        <taxon>Eukaryota</taxon>
        <taxon>Sar</taxon>
        <taxon>Stramenopiles</taxon>
        <taxon>Ochrophyta</taxon>
        <taxon>Bacillariophyta</taxon>
        <taxon>Coscinodiscophyceae</taxon>
        <taxon>Thalassiosirophycidae</taxon>
        <taxon>Stephanodiscales</taxon>
        <taxon>Stephanodiscaceae</taxon>
        <taxon>Discostella</taxon>
    </lineage>
</organism>
<evidence type="ECO:0000313" key="3">
    <source>
        <dbReference type="EMBL" id="KAL3757373.1"/>
    </source>
</evidence>
<feature type="compositionally biased region" description="Basic residues" evidence="1">
    <location>
        <begin position="458"/>
        <end position="467"/>
    </location>
</feature>
<gene>
    <name evidence="3" type="ORF">ACHAWU_008534</name>
</gene>
<keyword evidence="2" id="KW-0732">Signal</keyword>